<comment type="caution">
    <text evidence="1">The sequence shown here is derived from an EMBL/GenBank/DDBJ whole genome shotgun (WGS) entry which is preliminary data.</text>
</comment>
<evidence type="ECO:0000313" key="1">
    <source>
        <dbReference type="EMBL" id="KAJ8127544.1"/>
    </source>
</evidence>
<protein>
    <submittedName>
        <fullName evidence="1">Uncharacterized protein</fullName>
    </submittedName>
</protein>
<name>A0ACC2JJJ4_9PEZI</name>
<gene>
    <name evidence="1" type="ORF">O1611_g6094</name>
</gene>
<reference evidence="1" key="1">
    <citation type="submission" date="2022-12" db="EMBL/GenBank/DDBJ databases">
        <title>Genome Sequence of Lasiodiplodia mahajangana.</title>
        <authorList>
            <person name="Buettner E."/>
        </authorList>
    </citation>
    <scope>NUCLEOTIDE SEQUENCE</scope>
    <source>
        <strain evidence="1">VT137</strain>
    </source>
</reference>
<proteinExistence type="predicted"/>
<organism evidence="1 2">
    <name type="scientific">Lasiodiplodia mahajangana</name>
    <dbReference type="NCBI Taxonomy" id="1108764"/>
    <lineage>
        <taxon>Eukaryota</taxon>
        <taxon>Fungi</taxon>
        <taxon>Dikarya</taxon>
        <taxon>Ascomycota</taxon>
        <taxon>Pezizomycotina</taxon>
        <taxon>Dothideomycetes</taxon>
        <taxon>Dothideomycetes incertae sedis</taxon>
        <taxon>Botryosphaeriales</taxon>
        <taxon>Botryosphaeriaceae</taxon>
        <taxon>Lasiodiplodia</taxon>
    </lineage>
</organism>
<dbReference type="EMBL" id="JAPUUL010001388">
    <property type="protein sequence ID" value="KAJ8127544.1"/>
    <property type="molecule type" value="Genomic_DNA"/>
</dbReference>
<dbReference type="Proteomes" id="UP001153332">
    <property type="component" value="Unassembled WGS sequence"/>
</dbReference>
<evidence type="ECO:0000313" key="2">
    <source>
        <dbReference type="Proteomes" id="UP001153332"/>
    </source>
</evidence>
<sequence>MGEDGVDLGRFGSVKCSRGEAERRKRDEMMHVDRIARAGDSGRGWGPAAKAPKLQSSFTVRLQITTQVAERLNLKRVDLQACSRALEKTGTEQESQWSHEQDTMAAGKGIYWDQI</sequence>
<accession>A0ACC2JJJ4</accession>
<keyword evidence="2" id="KW-1185">Reference proteome</keyword>